<organism evidence="1 2">
    <name type="scientific">Amblyomma americanum</name>
    <name type="common">Lone star tick</name>
    <dbReference type="NCBI Taxonomy" id="6943"/>
    <lineage>
        <taxon>Eukaryota</taxon>
        <taxon>Metazoa</taxon>
        <taxon>Ecdysozoa</taxon>
        <taxon>Arthropoda</taxon>
        <taxon>Chelicerata</taxon>
        <taxon>Arachnida</taxon>
        <taxon>Acari</taxon>
        <taxon>Parasitiformes</taxon>
        <taxon>Ixodida</taxon>
        <taxon>Ixodoidea</taxon>
        <taxon>Ixodidae</taxon>
        <taxon>Amblyomminae</taxon>
        <taxon>Amblyomma</taxon>
    </lineage>
</organism>
<protein>
    <submittedName>
        <fullName evidence="1">Uncharacterized protein</fullName>
    </submittedName>
</protein>
<dbReference type="AlphaFoldDB" id="A0AAQ4DX63"/>
<keyword evidence="2" id="KW-1185">Reference proteome</keyword>
<dbReference type="EMBL" id="JARKHS020025782">
    <property type="protein sequence ID" value="KAK8767053.1"/>
    <property type="molecule type" value="Genomic_DNA"/>
</dbReference>
<dbReference type="Proteomes" id="UP001321473">
    <property type="component" value="Unassembled WGS sequence"/>
</dbReference>
<evidence type="ECO:0000313" key="2">
    <source>
        <dbReference type="Proteomes" id="UP001321473"/>
    </source>
</evidence>
<evidence type="ECO:0000313" key="1">
    <source>
        <dbReference type="EMBL" id="KAK8767053.1"/>
    </source>
</evidence>
<name>A0AAQ4DX63_AMBAM</name>
<accession>A0AAQ4DX63</accession>
<gene>
    <name evidence="1" type="ORF">V5799_006165</name>
</gene>
<comment type="caution">
    <text evidence="1">The sequence shown here is derived from an EMBL/GenBank/DDBJ whole genome shotgun (WGS) entry which is preliminary data.</text>
</comment>
<sequence length="75" mass="8666">MSKPFLFVSICPPRQREIVILRASKRRNVRRDQEKESLNKHSLPLTSGALLHSQHTGLPVTRMLPENRFSVMLLC</sequence>
<proteinExistence type="predicted"/>
<reference evidence="1 2" key="1">
    <citation type="journal article" date="2023" name="Arcadia Sci">
        <title>De novo assembly of a long-read Amblyomma americanum tick genome.</title>
        <authorList>
            <person name="Chou S."/>
            <person name="Poskanzer K.E."/>
            <person name="Rollins M."/>
            <person name="Thuy-Boun P.S."/>
        </authorList>
    </citation>
    <scope>NUCLEOTIDE SEQUENCE [LARGE SCALE GENOMIC DNA]</scope>
    <source>
        <strain evidence="1">F_SG_1</strain>
        <tissue evidence="1">Salivary glands</tissue>
    </source>
</reference>